<evidence type="ECO:0000256" key="1">
    <source>
        <dbReference type="SAM" id="SignalP"/>
    </source>
</evidence>
<name>A0ABR2I896_9PEZI</name>
<dbReference type="EMBL" id="JAPCWZ010000006">
    <property type="protein sequence ID" value="KAK8859186.1"/>
    <property type="molecule type" value="Genomic_DNA"/>
</dbReference>
<accession>A0ABR2I896</accession>
<keyword evidence="1" id="KW-0732">Signal</keyword>
<reference evidence="2 3" key="1">
    <citation type="journal article" date="2024" name="IMA Fungus">
        <title>Apiospora arundinis, a panoply of carbohydrate-active enzymes and secondary metabolites.</title>
        <authorList>
            <person name="Sorensen T."/>
            <person name="Petersen C."/>
            <person name="Muurmann A.T."/>
            <person name="Christiansen J.V."/>
            <person name="Brundto M.L."/>
            <person name="Overgaard C.K."/>
            <person name="Boysen A.T."/>
            <person name="Wollenberg R.D."/>
            <person name="Larsen T.O."/>
            <person name="Sorensen J.L."/>
            <person name="Nielsen K.L."/>
            <person name="Sondergaard T.E."/>
        </authorList>
    </citation>
    <scope>NUCLEOTIDE SEQUENCE [LARGE SCALE GENOMIC DNA]</scope>
    <source>
        <strain evidence="2 3">AAU 773</strain>
    </source>
</reference>
<dbReference type="Proteomes" id="UP001390339">
    <property type="component" value="Unassembled WGS sequence"/>
</dbReference>
<gene>
    <name evidence="2" type="ORF">PGQ11_009920</name>
</gene>
<feature type="chain" id="PRO_5045201294" evidence="1">
    <location>
        <begin position="24"/>
        <end position="201"/>
    </location>
</feature>
<comment type="caution">
    <text evidence="2">The sequence shown here is derived from an EMBL/GenBank/DDBJ whole genome shotgun (WGS) entry which is preliminary data.</text>
</comment>
<evidence type="ECO:0000313" key="2">
    <source>
        <dbReference type="EMBL" id="KAK8859186.1"/>
    </source>
</evidence>
<evidence type="ECO:0000313" key="3">
    <source>
        <dbReference type="Proteomes" id="UP001390339"/>
    </source>
</evidence>
<organism evidence="2 3">
    <name type="scientific">Apiospora arundinis</name>
    <dbReference type="NCBI Taxonomy" id="335852"/>
    <lineage>
        <taxon>Eukaryota</taxon>
        <taxon>Fungi</taxon>
        <taxon>Dikarya</taxon>
        <taxon>Ascomycota</taxon>
        <taxon>Pezizomycotina</taxon>
        <taxon>Sordariomycetes</taxon>
        <taxon>Xylariomycetidae</taxon>
        <taxon>Amphisphaeriales</taxon>
        <taxon>Apiosporaceae</taxon>
        <taxon>Apiospora</taxon>
    </lineage>
</organism>
<feature type="signal peptide" evidence="1">
    <location>
        <begin position="1"/>
        <end position="23"/>
    </location>
</feature>
<proteinExistence type="predicted"/>
<protein>
    <submittedName>
        <fullName evidence="2">Uncharacterized protein</fullName>
    </submittedName>
</protein>
<keyword evidence="3" id="KW-1185">Reference proteome</keyword>
<sequence length="201" mass="21269">MLFTAKSLLAFVAATGSISSVLASPAPVPDPSEVEERQLLPLDPIYELQLADGMKFQVYSDTSGSAGAILRRDDVRHLLAPRARCPSGPQDECVAANPPPQRLCNTLETQLTSLALTKIPGSGNSVCVSKEVAGAPKSSCCAHIGSKVPNLTYGELLRPTTDLLAECVVDNGEAGKIRNFHLERRNACVTFCLDSKATGCS</sequence>